<protein>
    <submittedName>
        <fullName evidence="1">Uncharacterized protein</fullName>
    </submittedName>
</protein>
<name>A0A934JXA9_9BACT</name>
<gene>
    <name evidence="1" type="ORF">JF886_13070</name>
</gene>
<evidence type="ECO:0000313" key="2">
    <source>
        <dbReference type="Proteomes" id="UP000606991"/>
    </source>
</evidence>
<proteinExistence type="predicted"/>
<organism evidence="1 2">
    <name type="scientific">Candidatus Aeolococcus gillhamiae</name>
    <dbReference type="NCBI Taxonomy" id="3127015"/>
    <lineage>
        <taxon>Bacteria</taxon>
        <taxon>Bacillati</taxon>
        <taxon>Candidatus Dormiibacterota</taxon>
        <taxon>Candidatus Dormibacteria</taxon>
        <taxon>Candidatus Aeolococcales</taxon>
        <taxon>Candidatus Aeolococcaceae</taxon>
        <taxon>Candidatus Aeolococcus</taxon>
    </lineage>
</organism>
<sequence>MRPRPTRRPDGGCTLVEPDDLVLAALIPPNAELPLSSAEDLRAAALRAARVHSDGAAVVGAAAAAAVLQRLTGPGDPRRFQAWLLQGLYHRLAGAEARRSPRTEALAGAYELRARSVLRLAATSPDRTTARRARAALIHLAGTVHA</sequence>
<dbReference type="Proteomes" id="UP000606991">
    <property type="component" value="Unassembled WGS sequence"/>
</dbReference>
<dbReference type="EMBL" id="JAEKNS010000131">
    <property type="protein sequence ID" value="MBJ7595764.1"/>
    <property type="molecule type" value="Genomic_DNA"/>
</dbReference>
<evidence type="ECO:0000313" key="1">
    <source>
        <dbReference type="EMBL" id="MBJ7595764.1"/>
    </source>
</evidence>
<accession>A0A934JXA9</accession>
<dbReference type="AlphaFoldDB" id="A0A934JXA9"/>
<comment type="caution">
    <text evidence="1">The sequence shown here is derived from an EMBL/GenBank/DDBJ whole genome shotgun (WGS) entry which is preliminary data.</text>
</comment>
<reference evidence="1 2" key="1">
    <citation type="submission" date="2020-10" db="EMBL/GenBank/DDBJ databases">
        <title>Ca. Dormibacterota MAGs.</title>
        <authorList>
            <person name="Montgomery K."/>
        </authorList>
    </citation>
    <scope>NUCLEOTIDE SEQUENCE [LARGE SCALE GENOMIC DNA]</scope>
    <source>
        <strain evidence="1">SC8812_S17_18</strain>
    </source>
</reference>